<feature type="compositionally biased region" description="Basic and acidic residues" evidence="1">
    <location>
        <begin position="1"/>
        <end position="22"/>
    </location>
</feature>
<protein>
    <submittedName>
        <fullName evidence="2">Uncharacterized protein</fullName>
    </submittedName>
</protein>
<organism evidence="2 3">
    <name type="scientific">Xylaria bambusicola</name>
    <dbReference type="NCBI Taxonomy" id="326684"/>
    <lineage>
        <taxon>Eukaryota</taxon>
        <taxon>Fungi</taxon>
        <taxon>Dikarya</taxon>
        <taxon>Ascomycota</taxon>
        <taxon>Pezizomycotina</taxon>
        <taxon>Sordariomycetes</taxon>
        <taxon>Xylariomycetidae</taxon>
        <taxon>Xylariales</taxon>
        <taxon>Xylariaceae</taxon>
        <taxon>Xylaria</taxon>
    </lineage>
</organism>
<accession>A0AAN7V3X7</accession>
<evidence type="ECO:0000313" key="3">
    <source>
        <dbReference type="Proteomes" id="UP001305414"/>
    </source>
</evidence>
<evidence type="ECO:0000313" key="2">
    <source>
        <dbReference type="EMBL" id="KAK5635044.1"/>
    </source>
</evidence>
<reference evidence="2 3" key="1">
    <citation type="submission" date="2023-10" db="EMBL/GenBank/DDBJ databases">
        <title>Draft genome sequence of Xylaria bambusicola isolate GMP-LS, the root and basal stem rot pathogen of sugarcane in Indonesia.</title>
        <authorList>
            <person name="Selvaraj P."/>
            <person name="Muralishankar V."/>
            <person name="Muruganantham S."/>
            <person name="Sp S."/>
            <person name="Haryani S."/>
            <person name="Lau K.J.X."/>
            <person name="Naqvi N.I."/>
        </authorList>
    </citation>
    <scope>NUCLEOTIDE SEQUENCE [LARGE SCALE GENOMIC DNA]</scope>
    <source>
        <strain evidence="2">GMP-LS</strain>
    </source>
</reference>
<name>A0AAN7V3X7_9PEZI</name>
<comment type="caution">
    <text evidence="2">The sequence shown here is derived from an EMBL/GenBank/DDBJ whole genome shotgun (WGS) entry which is preliminary data.</text>
</comment>
<dbReference type="EMBL" id="JAWHQM010000047">
    <property type="protein sequence ID" value="KAK5635044.1"/>
    <property type="molecule type" value="Genomic_DNA"/>
</dbReference>
<gene>
    <name evidence="2" type="ORF">RRF57_010756</name>
</gene>
<sequence length="90" mass="10410">MNDLSRMEKGQSRSHVTEDPPGSHDVAIELPALLVCHMVYQWFCIDMLGKYGVESSIGAKVWHDSVLYYVSYRSLVESYEFDNIIHDSRR</sequence>
<dbReference type="AlphaFoldDB" id="A0AAN7V3X7"/>
<feature type="region of interest" description="Disordered" evidence="1">
    <location>
        <begin position="1"/>
        <end position="23"/>
    </location>
</feature>
<evidence type="ECO:0000256" key="1">
    <source>
        <dbReference type="SAM" id="MobiDB-lite"/>
    </source>
</evidence>
<dbReference type="Proteomes" id="UP001305414">
    <property type="component" value="Unassembled WGS sequence"/>
</dbReference>
<proteinExistence type="predicted"/>
<keyword evidence="3" id="KW-1185">Reference proteome</keyword>